<evidence type="ECO:0000313" key="2">
    <source>
        <dbReference type="Proteomes" id="UP000663570"/>
    </source>
</evidence>
<dbReference type="EMBL" id="CP071060">
    <property type="protein sequence ID" value="QSI77522.1"/>
    <property type="molecule type" value="Genomic_DNA"/>
</dbReference>
<proteinExistence type="predicted"/>
<dbReference type="RefSeq" id="WP_206254944.1">
    <property type="nucleotide sequence ID" value="NZ_CP071060.1"/>
</dbReference>
<evidence type="ECO:0000313" key="1">
    <source>
        <dbReference type="EMBL" id="QSI77522.1"/>
    </source>
</evidence>
<accession>A0ABX7MCY9</accession>
<protein>
    <submittedName>
        <fullName evidence="1">Uncharacterized protein</fullName>
    </submittedName>
</protein>
<reference evidence="1 2" key="1">
    <citation type="submission" date="2021-02" db="EMBL/GenBank/DDBJ databases">
        <title>Niveibacterium changnyeongensis HC41.</title>
        <authorList>
            <person name="Kang M."/>
        </authorList>
    </citation>
    <scope>NUCLEOTIDE SEQUENCE [LARGE SCALE GENOMIC DNA]</scope>
    <source>
        <strain evidence="1 2">HC41</strain>
    </source>
</reference>
<organism evidence="1 2">
    <name type="scientific">Niveibacterium microcysteis</name>
    <dbReference type="NCBI Taxonomy" id="2811415"/>
    <lineage>
        <taxon>Bacteria</taxon>
        <taxon>Pseudomonadati</taxon>
        <taxon>Pseudomonadota</taxon>
        <taxon>Betaproteobacteria</taxon>
        <taxon>Rhodocyclales</taxon>
        <taxon>Rhodocyclaceae</taxon>
        <taxon>Niveibacterium</taxon>
    </lineage>
</organism>
<dbReference type="Proteomes" id="UP000663570">
    <property type="component" value="Chromosome"/>
</dbReference>
<name>A0ABX7MCY9_9RHOO</name>
<gene>
    <name evidence="1" type="ORF">JY500_02375</name>
</gene>
<sequence>MEDKIEHARLLARFKLQVRRQLDQSVDLDRLVQDAEYARTRLAEIEDLAEDEELLVMLLTLREILVPRKAAPAATADLAPPPKAAESRNYKFGARGW</sequence>
<keyword evidence="2" id="KW-1185">Reference proteome</keyword>